<proteinExistence type="predicted"/>
<organism evidence="1 2">
    <name type="scientific">Prochlorococcus marinus CUG1433</name>
    <dbReference type="NCBI Taxonomy" id="2774506"/>
    <lineage>
        <taxon>Bacteria</taxon>
        <taxon>Bacillati</taxon>
        <taxon>Cyanobacteriota</taxon>
        <taxon>Cyanophyceae</taxon>
        <taxon>Synechococcales</taxon>
        <taxon>Prochlorococcaceae</taxon>
        <taxon>Prochlorococcus</taxon>
    </lineage>
</organism>
<comment type="caution">
    <text evidence="1">The sequence shown here is derived from an EMBL/GenBank/DDBJ whole genome shotgun (WGS) entry which is preliminary data.</text>
</comment>
<dbReference type="Proteomes" id="UP000668060">
    <property type="component" value="Unassembled WGS sequence"/>
</dbReference>
<reference evidence="1" key="1">
    <citation type="journal article" date="2021" name="Front. Mar. Sci.">
        <title>Genomes of Diverse Isolates of Prochlorococcus High-Light-Adapted Clade II in the Western Pacific Ocean.</title>
        <authorList>
            <person name="Yan W."/>
            <person name="Feng X."/>
            <person name="Zhang W."/>
            <person name="Nawaz M.Z."/>
            <person name="Luo T."/>
            <person name="Zhang R."/>
            <person name="Jiao N."/>
        </authorList>
    </citation>
    <scope>NUCLEOTIDE SEQUENCE</scope>
    <source>
        <strain evidence="1">CUG1433</strain>
    </source>
</reference>
<sequence>MKLFNLLLISIIFQLINIQTVFRGNLVIASENIKSKNSNDKNNSIKTVIANGYGVNIDDAAQNAAKNALTNVVGEFIDAETKISKQIEIQNGLVNQSKKIDRNIRIYSQGSISYFEIIEINNSNGIFYITARVDVKVDDFISYIKQIAYNIKDIDTGMFNAIKANIDNEDNKLDLYVEKVIKPILKGEVTEFEIGKALPFNKFPSERLNGVSSFYVDASSSVYKLPDGSDPMKMFVVPFSLKLNDSFKENIKEVLDNLSDGNKSTFTFDNWSNMIFYLIDRNVEQKKNRYSEKYFYRWRSNTKSMFNSMDMFRSKFSRNLSSNKPNENIYVGLVETNQKKVNLFSISNLGIRIKNSEKYKKYYSVQEEQRSGFRYQTELVNHPFISSSDYFGSYKKRKKYGFKTYFYNPIKLSLVDSSEKIIYSCLIGPVGHSCKNVQIVPLSPDGSRGNDGPFPSFSLLAGYLKTNNSLRDMPMNRGAEYEAWRSRPRNNSNFIFSKRDYALVFNLDLTIVKNINNIKLEFTEYLDN</sequence>
<dbReference type="EMBL" id="JAEPLN010000001">
    <property type="protein sequence ID" value="MBO6971639.1"/>
    <property type="molecule type" value="Genomic_DNA"/>
</dbReference>
<accession>A0A9D9BSQ6</accession>
<gene>
    <name evidence="1" type="ORF">JJ842_06905</name>
</gene>
<dbReference type="AlphaFoldDB" id="A0A9D9BSQ6"/>
<protein>
    <submittedName>
        <fullName evidence="1">Uncharacterized protein</fullName>
    </submittedName>
</protein>
<evidence type="ECO:0000313" key="1">
    <source>
        <dbReference type="EMBL" id="MBO6971639.1"/>
    </source>
</evidence>
<evidence type="ECO:0000313" key="2">
    <source>
        <dbReference type="Proteomes" id="UP000668060"/>
    </source>
</evidence>
<name>A0A9D9BSQ6_PROMR</name>